<reference evidence="2" key="2">
    <citation type="submission" date="2021-04" db="EMBL/GenBank/DDBJ databases">
        <authorList>
            <person name="Gilroy R."/>
        </authorList>
    </citation>
    <scope>NUCLEOTIDE SEQUENCE</scope>
    <source>
        <strain evidence="2">ChiHjej9B8-1298</strain>
    </source>
</reference>
<dbReference type="SMART" id="SM00382">
    <property type="entry name" value="AAA"/>
    <property type="match status" value="1"/>
</dbReference>
<feature type="domain" description="AAA+ ATPase" evidence="1">
    <location>
        <begin position="34"/>
        <end position="182"/>
    </location>
</feature>
<dbReference type="EMBL" id="DXBX01000069">
    <property type="protein sequence ID" value="HIZ33605.1"/>
    <property type="molecule type" value="Genomic_DNA"/>
</dbReference>
<dbReference type="PRINTS" id="PR00300">
    <property type="entry name" value="CLPPROTEASEA"/>
</dbReference>
<dbReference type="GO" id="GO:0005524">
    <property type="term" value="F:ATP binding"/>
    <property type="evidence" value="ECO:0007669"/>
    <property type="project" value="InterPro"/>
</dbReference>
<proteinExistence type="predicted"/>
<gene>
    <name evidence="2" type="ORF">H9814_08745</name>
</gene>
<dbReference type="InterPro" id="IPR003593">
    <property type="entry name" value="AAA+_ATPase"/>
</dbReference>
<dbReference type="CDD" id="cd00009">
    <property type="entry name" value="AAA"/>
    <property type="match status" value="1"/>
</dbReference>
<evidence type="ECO:0000259" key="1">
    <source>
        <dbReference type="SMART" id="SM00382"/>
    </source>
</evidence>
<dbReference type="InterPro" id="IPR050513">
    <property type="entry name" value="RavA_ATPases"/>
</dbReference>
<dbReference type="Gene3D" id="3.40.50.300">
    <property type="entry name" value="P-loop containing nucleotide triphosphate hydrolases"/>
    <property type="match status" value="1"/>
</dbReference>
<dbReference type="AlphaFoldDB" id="A0A9D2J1K8"/>
<dbReference type="Pfam" id="PF20030">
    <property type="entry name" value="bpMoxR"/>
    <property type="match status" value="1"/>
</dbReference>
<dbReference type="PANTHER" id="PTHR32204:SF0">
    <property type="entry name" value="ATPASE RAVA"/>
    <property type="match status" value="1"/>
</dbReference>
<dbReference type="SUPFAM" id="SSF52540">
    <property type="entry name" value="P-loop containing nucleoside triphosphate hydrolases"/>
    <property type="match status" value="1"/>
</dbReference>
<reference evidence="2" key="1">
    <citation type="journal article" date="2021" name="PeerJ">
        <title>Extensive microbial diversity within the chicken gut microbiome revealed by metagenomics and culture.</title>
        <authorList>
            <person name="Gilroy R."/>
            <person name="Ravi A."/>
            <person name="Getino M."/>
            <person name="Pursley I."/>
            <person name="Horton D.L."/>
            <person name="Alikhan N.F."/>
            <person name="Baker D."/>
            <person name="Gharbi K."/>
            <person name="Hall N."/>
            <person name="Watson M."/>
            <person name="Adriaenssens E.M."/>
            <person name="Foster-Nyarko E."/>
            <person name="Jarju S."/>
            <person name="Secka A."/>
            <person name="Antonio M."/>
            <person name="Oren A."/>
            <person name="Chaudhuri R.R."/>
            <person name="La Ragione R."/>
            <person name="Hildebrand F."/>
            <person name="Pallen M.J."/>
        </authorList>
    </citation>
    <scope>NUCLEOTIDE SEQUENCE</scope>
    <source>
        <strain evidence="2">ChiHjej9B8-1298</strain>
    </source>
</reference>
<organism evidence="2 3">
    <name type="scientific">Candidatus Bacteroides merdigallinarum</name>
    <dbReference type="NCBI Taxonomy" id="2838473"/>
    <lineage>
        <taxon>Bacteria</taxon>
        <taxon>Pseudomonadati</taxon>
        <taxon>Bacteroidota</taxon>
        <taxon>Bacteroidia</taxon>
        <taxon>Bacteroidales</taxon>
        <taxon>Bacteroidaceae</taxon>
        <taxon>Bacteroides</taxon>
    </lineage>
</organism>
<sequence length="519" mass="59607">MTMTERILRLLTEISQGVYEKNQEIALSLLAALAGESILLLGPPGVGKSMIARRLKLAFADARSFEYLMSRFSTPDEIFGPVSISRLKEEDKYERIVQGYLPTADIVFLDEIWKAGPAIQNTLLTVINERVFRNGDKELKLPLKLLVAASNELPARGEGLEALWDRFLIRVICHGIRDEKAFHQMLLDESDAEAKPICPDLSVTSTEYADWQRQIKAIDVPLPILESLTEIRHRLTDVEIPQSELRRNIYVSDRRWKHIVRLLKASAFLHERTAVASDDLIITYHCLWSEPDELPEVRDIVIRSLFARHEKQTASISKALKADLKAYAAHRALERARHQSDHRDDDLQITDHFFFQVEGHGSGNTFIFLSDFMGMKNYNPQNAPHVGVMYTDPLHPERTLIRTFADSSQMKAKDARQVRLYRDDRYLYIDGVRYAMRRLRPGEQRPPVGQLPKPIVSRNYEEELERINTDINLLAGELQANLFACESDKRVIRQHVADLQKQIAFARLDTRKLLYGDEA</sequence>
<dbReference type="Pfam" id="PF17868">
    <property type="entry name" value="AAA_lid_8"/>
    <property type="match status" value="1"/>
</dbReference>
<dbReference type="InterPro" id="IPR027417">
    <property type="entry name" value="P-loop_NTPase"/>
</dbReference>
<dbReference type="Proteomes" id="UP000824028">
    <property type="component" value="Unassembled WGS sequence"/>
</dbReference>
<evidence type="ECO:0000313" key="2">
    <source>
        <dbReference type="EMBL" id="HIZ33605.1"/>
    </source>
</evidence>
<evidence type="ECO:0000313" key="3">
    <source>
        <dbReference type="Proteomes" id="UP000824028"/>
    </source>
</evidence>
<comment type="caution">
    <text evidence="2">The sequence shown here is derived from an EMBL/GenBank/DDBJ whole genome shotgun (WGS) entry which is preliminary data.</text>
</comment>
<dbReference type="InterPro" id="IPR001270">
    <property type="entry name" value="ClpA/B"/>
</dbReference>
<name>A0A9D2J1K8_9BACE</name>
<dbReference type="PANTHER" id="PTHR32204">
    <property type="entry name" value="ATPASE RAVA"/>
    <property type="match status" value="1"/>
</dbReference>
<protein>
    <submittedName>
        <fullName evidence="2">AAA family ATPase</fullName>
    </submittedName>
</protein>
<dbReference type="InterPro" id="IPR041538">
    <property type="entry name" value="RavA-like_AAA_lid"/>
</dbReference>
<dbReference type="InterPro" id="IPR045427">
    <property type="entry name" value="MoxR"/>
</dbReference>
<accession>A0A9D2J1K8</accession>